<keyword evidence="6" id="KW-0560">Oxidoreductase</keyword>
<sequence length="347" mass="38414">MVISLFRRKTSVSSKPQSSSVKGKILRRGFGGSRLFAPLTPLPKLACDLFLLSVRIALVILLSTARLVVPPSKKSLLGETVLVIVTRELALTITGAGHGIGRELAMQLAALGCVVVCWDTDVEANRDTMSIISKDGGEVHGFVVDVSKRVEVREAAKLMRKAGIPDVSILINNAAILMHQPFLEHKDEDIQKIFDVNVLSQFWTLQAFLPAMLQNKKGHIVSMCSMCGFYGVVNKVPYCSSKFAIRGLVEGLHEELRLAADSSNINFTTVYPFYADTGLAKDPKYRFPYIFGAVSPKYAAGEVIRAIQRNYEECSIPRCLLYLDVINRVLPKRAMRLIIDFLANVKR</sequence>
<dbReference type="PRINTS" id="PR00081">
    <property type="entry name" value="GDHRDH"/>
</dbReference>
<dbReference type="Proteomes" id="UP000215335">
    <property type="component" value="Unassembled WGS sequence"/>
</dbReference>
<dbReference type="GO" id="GO:0052650">
    <property type="term" value="F:all-trans-retinol dehydrogenase (NADP+) activity"/>
    <property type="evidence" value="ECO:0007669"/>
    <property type="project" value="UniProtKB-ARBA"/>
</dbReference>
<comment type="subcellular location">
    <subcellularLocation>
        <location evidence="1">Membrane</location>
        <topology evidence="1">Multi-pass membrane protein</topology>
    </subcellularLocation>
</comment>
<dbReference type="InterPro" id="IPR020904">
    <property type="entry name" value="Sc_DH/Rdtase_CS"/>
</dbReference>
<evidence type="ECO:0000256" key="5">
    <source>
        <dbReference type="ARBA" id="ARBA00022989"/>
    </source>
</evidence>
<organism evidence="13 14">
    <name type="scientific">Trichomalopsis sarcophagae</name>
    <dbReference type="NCBI Taxonomy" id="543379"/>
    <lineage>
        <taxon>Eukaryota</taxon>
        <taxon>Metazoa</taxon>
        <taxon>Ecdysozoa</taxon>
        <taxon>Arthropoda</taxon>
        <taxon>Hexapoda</taxon>
        <taxon>Insecta</taxon>
        <taxon>Pterygota</taxon>
        <taxon>Neoptera</taxon>
        <taxon>Endopterygota</taxon>
        <taxon>Hymenoptera</taxon>
        <taxon>Apocrita</taxon>
        <taxon>Proctotrupomorpha</taxon>
        <taxon>Chalcidoidea</taxon>
        <taxon>Pteromalidae</taxon>
        <taxon>Pteromalinae</taxon>
        <taxon>Trichomalopsis</taxon>
    </lineage>
</organism>
<dbReference type="InterPro" id="IPR036291">
    <property type="entry name" value="NAD(P)-bd_dom_sf"/>
</dbReference>
<evidence type="ECO:0000256" key="1">
    <source>
        <dbReference type="ARBA" id="ARBA00004141"/>
    </source>
</evidence>
<evidence type="ECO:0000256" key="3">
    <source>
        <dbReference type="ARBA" id="ARBA00022692"/>
    </source>
</evidence>
<evidence type="ECO:0000256" key="4">
    <source>
        <dbReference type="ARBA" id="ARBA00022857"/>
    </source>
</evidence>
<keyword evidence="4" id="KW-0521">NADP</keyword>
<accession>A0A232F9U0</accession>
<keyword evidence="5" id="KW-1133">Transmembrane helix</keyword>
<comment type="similarity">
    <text evidence="2 12">Belongs to the short-chain dehydrogenases/reductases (SDR) family.</text>
</comment>
<evidence type="ECO:0000256" key="12">
    <source>
        <dbReference type="RuleBase" id="RU000363"/>
    </source>
</evidence>
<dbReference type="PRINTS" id="PR00080">
    <property type="entry name" value="SDRFAMILY"/>
</dbReference>
<comment type="caution">
    <text evidence="13">The sequence shown here is derived from an EMBL/GenBank/DDBJ whole genome shotgun (WGS) entry which is preliminary data.</text>
</comment>
<name>A0A232F9U0_9HYME</name>
<evidence type="ECO:0000256" key="6">
    <source>
        <dbReference type="ARBA" id="ARBA00023002"/>
    </source>
</evidence>
<dbReference type="GO" id="GO:0016020">
    <property type="term" value="C:membrane"/>
    <property type="evidence" value="ECO:0007669"/>
    <property type="project" value="UniProtKB-SubCell"/>
</dbReference>
<keyword evidence="8" id="KW-0472">Membrane</keyword>
<evidence type="ECO:0000256" key="10">
    <source>
        <dbReference type="ARBA" id="ARBA00068717"/>
    </source>
</evidence>
<evidence type="ECO:0000256" key="9">
    <source>
        <dbReference type="ARBA" id="ARBA00059620"/>
    </source>
</evidence>
<gene>
    <name evidence="13" type="ORF">TSAR_002312</name>
</gene>
<evidence type="ECO:0000313" key="13">
    <source>
        <dbReference type="EMBL" id="OXU27077.1"/>
    </source>
</evidence>
<keyword evidence="7" id="KW-0443">Lipid metabolism</keyword>
<evidence type="ECO:0000256" key="7">
    <source>
        <dbReference type="ARBA" id="ARBA00023098"/>
    </source>
</evidence>
<evidence type="ECO:0000256" key="2">
    <source>
        <dbReference type="ARBA" id="ARBA00006484"/>
    </source>
</evidence>
<dbReference type="PROSITE" id="PS00061">
    <property type="entry name" value="ADH_SHORT"/>
    <property type="match status" value="1"/>
</dbReference>
<dbReference type="FunFam" id="3.40.50.720:FF:000131">
    <property type="entry name" value="Short-chain dehydrogenase/reductase 3"/>
    <property type="match status" value="1"/>
</dbReference>
<dbReference type="Gene3D" id="3.40.50.720">
    <property type="entry name" value="NAD(P)-binding Rossmann-like Domain"/>
    <property type="match status" value="1"/>
</dbReference>
<evidence type="ECO:0000313" key="14">
    <source>
        <dbReference type="Proteomes" id="UP000215335"/>
    </source>
</evidence>
<evidence type="ECO:0000256" key="8">
    <source>
        <dbReference type="ARBA" id="ARBA00023136"/>
    </source>
</evidence>
<dbReference type="InterPro" id="IPR002347">
    <property type="entry name" value="SDR_fam"/>
</dbReference>
<dbReference type="PANTHER" id="PTHR24322">
    <property type="entry name" value="PKSB"/>
    <property type="match status" value="1"/>
</dbReference>
<comment type="function">
    <text evidence="9">Catalyzes the reduction of all-trans-retinal to all-trans-retinol in the presence of NADPH.</text>
</comment>
<protein>
    <recommendedName>
        <fullName evidence="10">Short-chain dehydrogenase/reductase 3</fullName>
    </recommendedName>
    <alternativeName>
        <fullName evidence="11">Retinal short-chain dehydrogenase/reductase 1</fullName>
    </alternativeName>
</protein>
<dbReference type="SUPFAM" id="SSF51735">
    <property type="entry name" value="NAD(P)-binding Rossmann-fold domains"/>
    <property type="match status" value="1"/>
</dbReference>
<keyword evidence="14" id="KW-1185">Reference proteome</keyword>
<dbReference type="AlphaFoldDB" id="A0A232F9U0"/>
<dbReference type="Pfam" id="PF00106">
    <property type="entry name" value="adh_short"/>
    <property type="match status" value="1"/>
</dbReference>
<reference evidence="13 14" key="1">
    <citation type="journal article" date="2017" name="Curr. Biol.">
        <title>The Evolution of Venom by Co-option of Single-Copy Genes.</title>
        <authorList>
            <person name="Martinson E.O."/>
            <person name="Mrinalini"/>
            <person name="Kelkar Y.D."/>
            <person name="Chang C.H."/>
            <person name="Werren J.H."/>
        </authorList>
    </citation>
    <scope>NUCLEOTIDE SEQUENCE [LARGE SCALE GENOMIC DNA]</scope>
    <source>
        <strain evidence="13 14">Alberta</strain>
        <tissue evidence="13">Whole body</tissue>
    </source>
</reference>
<dbReference type="STRING" id="543379.A0A232F9U0"/>
<dbReference type="OrthoDB" id="5840532at2759"/>
<dbReference type="GO" id="GO:0005811">
    <property type="term" value="C:lipid droplet"/>
    <property type="evidence" value="ECO:0007669"/>
    <property type="project" value="TreeGrafter"/>
</dbReference>
<keyword evidence="3" id="KW-0812">Transmembrane</keyword>
<dbReference type="EMBL" id="NNAY01000670">
    <property type="protein sequence ID" value="OXU27077.1"/>
    <property type="molecule type" value="Genomic_DNA"/>
</dbReference>
<dbReference type="PANTHER" id="PTHR24322:SF736">
    <property type="entry name" value="RETINOL DEHYDROGENASE 10"/>
    <property type="match status" value="1"/>
</dbReference>
<proteinExistence type="inferred from homology"/>
<evidence type="ECO:0000256" key="11">
    <source>
        <dbReference type="ARBA" id="ARBA00082544"/>
    </source>
</evidence>